<sequence>MLDKAKNHAQRCMDDEFQYSKERWDKKHKLTTFKIGDLVLISTVKFNNIKGPKKLKNGWHRGATHNKLIPYQLAGSYSQQADTVPACWELLLTSWYRTSLLGATPNEVVLYQLAGSYSQQAGTVPVCSYPRKSGTVPARWELLLTSWYSPSSLGATPNKLVQSQLAGSYSRQAGTVSACWELLPLQTFAILPRKKM</sequence>
<organism evidence="1 2">
    <name type="scientific">Puccinia coronata f. sp. avenae</name>
    <dbReference type="NCBI Taxonomy" id="200324"/>
    <lineage>
        <taxon>Eukaryota</taxon>
        <taxon>Fungi</taxon>
        <taxon>Dikarya</taxon>
        <taxon>Basidiomycota</taxon>
        <taxon>Pucciniomycotina</taxon>
        <taxon>Pucciniomycetes</taxon>
        <taxon>Pucciniales</taxon>
        <taxon>Pucciniaceae</taxon>
        <taxon>Puccinia</taxon>
    </lineage>
</organism>
<dbReference type="EMBL" id="PGCJ01000301">
    <property type="protein sequence ID" value="PLW33351.1"/>
    <property type="molecule type" value="Genomic_DNA"/>
</dbReference>
<dbReference type="Proteomes" id="UP000235388">
    <property type="component" value="Unassembled WGS sequence"/>
</dbReference>
<evidence type="ECO:0000313" key="2">
    <source>
        <dbReference type="Proteomes" id="UP000235388"/>
    </source>
</evidence>
<protein>
    <submittedName>
        <fullName evidence="1">Uncharacterized protein</fullName>
    </submittedName>
</protein>
<proteinExistence type="predicted"/>
<reference evidence="1 2" key="1">
    <citation type="submission" date="2017-11" db="EMBL/GenBank/DDBJ databases">
        <title>De novo assembly and phasing of dikaryotic genomes from two isolates of Puccinia coronata f. sp. avenae, the causal agent of oat crown rust.</title>
        <authorList>
            <person name="Miller M.E."/>
            <person name="Zhang Y."/>
            <person name="Omidvar V."/>
            <person name="Sperschneider J."/>
            <person name="Schwessinger B."/>
            <person name="Raley C."/>
            <person name="Palmer J.M."/>
            <person name="Garnica D."/>
            <person name="Upadhyaya N."/>
            <person name="Rathjen J."/>
            <person name="Taylor J.M."/>
            <person name="Park R.F."/>
            <person name="Dodds P.N."/>
            <person name="Hirsch C.D."/>
            <person name="Kianian S.F."/>
            <person name="Figueroa M."/>
        </authorList>
    </citation>
    <scope>NUCLEOTIDE SEQUENCE [LARGE SCALE GENOMIC DNA]</scope>
    <source>
        <strain evidence="1">12NC29</strain>
    </source>
</reference>
<dbReference type="OrthoDB" id="2515437at2759"/>
<comment type="caution">
    <text evidence="1">The sequence shown here is derived from an EMBL/GenBank/DDBJ whole genome shotgun (WGS) entry which is preliminary data.</text>
</comment>
<accession>A0A2N5U6G4</accession>
<dbReference type="AlphaFoldDB" id="A0A2N5U6G4"/>
<keyword evidence="2" id="KW-1185">Reference proteome</keyword>
<gene>
    <name evidence="1" type="ORF">PCANC_23093</name>
</gene>
<name>A0A2N5U6G4_9BASI</name>
<evidence type="ECO:0000313" key="1">
    <source>
        <dbReference type="EMBL" id="PLW33351.1"/>
    </source>
</evidence>